<dbReference type="EMBL" id="AYKW01000045">
    <property type="protein sequence ID" value="PIL26077.1"/>
    <property type="molecule type" value="Genomic_DNA"/>
</dbReference>
<accession>A0A2G8RX61</accession>
<organism evidence="2 3">
    <name type="scientific">Ganoderma sinense ZZ0214-1</name>
    <dbReference type="NCBI Taxonomy" id="1077348"/>
    <lineage>
        <taxon>Eukaryota</taxon>
        <taxon>Fungi</taxon>
        <taxon>Dikarya</taxon>
        <taxon>Basidiomycota</taxon>
        <taxon>Agaricomycotina</taxon>
        <taxon>Agaricomycetes</taxon>
        <taxon>Polyporales</taxon>
        <taxon>Polyporaceae</taxon>
        <taxon>Ganoderma</taxon>
    </lineage>
</organism>
<evidence type="ECO:0000313" key="2">
    <source>
        <dbReference type="EMBL" id="PIL26077.1"/>
    </source>
</evidence>
<dbReference type="Proteomes" id="UP000230002">
    <property type="component" value="Unassembled WGS sequence"/>
</dbReference>
<evidence type="ECO:0000256" key="1">
    <source>
        <dbReference type="SAM" id="MobiDB-lite"/>
    </source>
</evidence>
<sequence length="180" mass="19610">MLRVTQYRPPPTSHPDPRAAPLDDIAPPHAVVTPTPAPRLRAPLVRGAALVNEVPVRARDTGYWPRDVVVLLEVLERLVREVPALAPRARLARPLVALRVPRDGLAVRLVRGDELLPAPGAWAREEARGAPDRPRVVRVVRRWGVERPGDGVPAHAEVAEEHAALDGFGRVPVGFPAARP</sequence>
<comment type="caution">
    <text evidence="2">The sequence shown here is derived from an EMBL/GenBank/DDBJ whole genome shotgun (WGS) entry which is preliminary data.</text>
</comment>
<reference evidence="2 3" key="1">
    <citation type="journal article" date="2015" name="Sci. Rep.">
        <title>Chromosome-level genome map provides insights into diverse defense mechanisms in the medicinal fungus Ganoderma sinense.</title>
        <authorList>
            <person name="Zhu Y."/>
            <person name="Xu J."/>
            <person name="Sun C."/>
            <person name="Zhou S."/>
            <person name="Xu H."/>
            <person name="Nelson D.R."/>
            <person name="Qian J."/>
            <person name="Song J."/>
            <person name="Luo H."/>
            <person name="Xiang L."/>
            <person name="Li Y."/>
            <person name="Xu Z."/>
            <person name="Ji A."/>
            <person name="Wang L."/>
            <person name="Lu S."/>
            <person name="Hayward A."/>
            <person name="Sun W."/>
            <person name="Li X."/>
            <person name="Schwartz D.C."/>
            <person name="Wang Y."/>
            <person name="Chen S."/>
        </authorList>
    </citation>
    <scope>NUCLEOTIDE SEQUENCE [LARGE SCALE GENOMIC DNA]</scope>
    <source>
        <strain evidence="2 3">ZZ0214-1</strain>
    </source>
</reference>
<feature type="region of interest" description="Disordered" evidence="1">
    <location>
        <begin position="1"/>
        <end position="24"/>
    </location>
</feature>
<gene>
    <name evidence="2" type="ORF">GSI_11831</name>
</gene>
<protein>
    <submittedName>
        <fullName evidence="2">Uncharacterized protein</fullName>
    </submittedName>
</protein>
<name>A0A2G8RX61_9APHY</name>
<proteinExistence type="predicted"/>
<dbReference type="AlphaFoldDB" id="A0A2G8RX61"/>
<keyword evidence="3" id="KW-1185">Reference proteome</keyword>
<evidence type="ECO:0000313" key="3">
    <source>
        <dbReference type="Proteomes" id="UP000230002"/>
    </source>
</evidence>